<dbReference type="InterPro" id="IPR004799">
    <property type="entry name" value="Periplasmic_diS_OxRdtase_DsbE"/>
</dbReference>
<proteinExistence type="inferred from homology"/>
<dbReference type="InterPro" id="IPR050553">
    <property type="entry name" value="Thioredoxin_ResA/DsbE_sf"/>
</dbReference>
<evidence type="ECO:0000259" key="6">
    <source>
        <dbReference type="PROSITE" id="PS51352"/>
    </source>
</evidence>
<dbReference type="Pfam" id="PF08534">
    <property type="entry name" value="Redoxin"/>
    <property type="match status" value="1"/>
</dbReference>
<keyword evidence="3" id="KW-0201">Cytochrome c-type biogenesis</keyword>
<name>A0ABU0MLB7_9PROT</name>
<gene>
    <name evidence="7" type="ORF">QO018_003025</name>
</gene>
<evidence type="ECO:0000256" key="2">
    <source>
        <dbReference type="ARBA" id="ARBA00007758"/>
    </source>
</evidence>
<dbReference type="Gene3D" id="3.40.30.10">
    <property type="entry name" value="Glutaredoxin"/>
    <property type="match status" value="1"/>
</dbReference>
<evidence type="ECO:0000313" key="7">
    <source>
        <dbReference type="EMBL" id="MDQ0534154.1"/>
    </source>
</evidence>
<evidence type="ECO:0000313" key="8">
    <source>
        <dbReference type="Proteomes" id="UP001244552"/>
    </source>
</evidence>
<comment type="similarity">
    <text evidence="2">Belongs to the thioredoxin family. DsbE subfamily.</text>
</comment>
<feature type="domain" description="Thioredoxin" evidence="6">
    <location>
        <begin position="34"/>
        <end position="178"/>
    </location>
</feature>
<evidence type="ECO:0000256" key="1">
    <source>
        <dbReference type="ARBA" id="ARBA00004196"/>
    </source>
</evidence>
<evidence type="ECO:0000256" key="3">
    <source>
        <dbReference type="ARBA" id="ARBA00022748"/>
    </source>
</evidence>
<dbReference type="PROSITE" id="PS51352">
    <property type="entry name" value="THIOREDOXIN_2"/>
    <property type="match status" value="1"/>
</dbReference>
<keyword evidence="4" id="KW-1015">Disulfide bond</keyword>
<dbReference type="CDD" id="cd03010">
    <property type="entry name" value="TlpA_like_DsbE"/>
    <property type="match status" value="1"/>
</dbReference>
<protein>
    <submittedName>
        <fullName evidence="7">Cytochrome c biogenesis protein CcmG/thiol:disulfide interchange protein DsbE</fullName>
    </submittedName>
</protein>
<accession>A0ABU0MLB7</accession>
<dbReference type="InterPro" id="IPR036249">
    <property type="entry name" value="Thioredoxin-like_sf"/>
</dbReference>
<dbReference type="InterPro" id="IPR013740">
    <property type="entry name" value="Redoxin"/>
</dbReference>
<keyword evidence="5" id="KW-0676">Redox-active center</keyword>
<dbReference type="PANTHER" id="PTHR42852:SF6">
    <property type="entry name" value="THIOL:DISULFIDE INTERCHANGE PROTEIN DSBE"/>
    <property type="match status" value="1"/>
</dbReference>
<evidence type="ECO:0000256" key="4">
    <source>
        <dbReference type="ARBA" id="ARBA00023157"/>
    </source>
</evidence>
<evidence type="ECO:0000256" key="5">
    <source>
        <dbReference type="ARBA" id="ARBA00023284"/>
    </source>
</evidence>
<keyword evidence="8" id="KW-1185">Reference proteome</keyword>
<organism evidence="7 8">
    <name type="scientific">Azospirillum picis</name>
    <dbReference type="NCBI Taxonomy" id="488438"/>
    <lineage>
        <taxon>Bacteria</taxon>
        <taxon>Pseudomonadati</taxon>
        <taxon>Pseudomonadota</taxon>
        <taxon>Alphaproteobacteria</taxon>
        <taxon>Rhodospirillales</taxon>
        <taxon>Azospirillaceae</taxon>
        <taxon>Azospirillum</taxon>
    </lineage>
</organism>
<dbReference type="InterPro" id="IPR013766">
    <property type="entry name" value="Thioredoxin_domain"/>
</dbReference>
<dbReference type="PANTHER" id="PTHR42852">
    <property type="entry name" value="THIOL:DISULFIDE INTERCHANGE PROTEIN DSBE"/>
    <property type="match status" value="1"/>
</dbReference>
<dbReference type="RefSeq" id="WP_209983085.1">
    <property type="nucleotide sequence ID" value="NZ_JAGINO010000010.1"/>
</dbReference>
<dbReference type="Proteomes" id="UP001244552">
    <property type="component" value="Unassembled WGS sequence"/>
</dbReference>
<comment type="subcellular location">
    <subcellularLocation>
        <location evidence="1">Cell envelope</location>
    </subcellularLocation>
</comment>
<dbReference type="SUPFAM" id="SSF52833">
    <property type="entry name" value="Thioredoxin-like"/>
    <property type="match status" value="1"/>
</dbReference>
<comment type="caution">
    <text evidence="7">The sequence shown here is derived from an EMBL/GenBank/DDBJ whole genome shotgun (WGS) entry which is preliminary data.</text>
</comment>
<dbReference type="NCBIfam" id="TIGR00385">
    <property type="entry name" value="dsbE"/>
    <property type="match status" value="1"/>
</dbReference>
<reference evidence="7 8" key="1">
    <citation type="submission" date="2023-07" db="EMBL/GenBank/DDBJ databases">
        <title>Genomic Encyclopedia of Type Strains, Phase IV (KMG-IV): sequencing the most valuable type-strain genomes for metagenomic binning, comparative biology and taxonomic classification.</title>
        <authorList>
            <person name="Goeker M."/>
        </authorList>
    </citation>
    <scope>NUCLEOTIDE SEQUENCE [LARGE SCALE GENOMIC DNA]</scope>
    <source>
        <strain evidence="7 8">DSM 19922</strain>
    </source>
</reference>
<sequence>MRRLLYLLPFLLFIGVGVAFYLGFERDPRDIPSALIDKPAPVFELPPIEGLPASAGLSSARLTGDVTLVNVFASWCIPCKAEHPVITRLSREKGVTVFGINYKDKPEDARTWLSRNGDPYAAIGADQDGRVSIDWGVYGVPESYLIDRQGRIRFKHVGPLTPEVIDQQILPMVKHLRQG</sequence>
<dbReference type="EMBL" id="JAUSVU010000010">
    <property type="protein sequence ID" value="MDQ0534154.1"/>
    <property type="molecule type" value="Genomic_DNA"/>
</dbReference>